<name>A0A0H5AA84_9PSED</name>
<protein>
    <submittedName>
        <fullName evidence="2">Type III secretion protein</fullName>
    </submittedName>
</protein>
<evidence type="ECO:0000313" key="3">
    <source>
        <dbReference type="Proteomes" id="UP000036608"/>
    </source>
</evidence>
<evidence type="ECO:0000313" key="2">
    <source>
        <dbReference type="EMBL" id="AKS06520.1"/>
    </source>
</evidence>
<feature type="domain" description="Hypersensitivity response secretion-like HrpJ" evidence="1">
    <location>
        <begin position="42"/>
        <end position="195"/>
    </location>
</feature>
<dbReference type="GO" id="GO:0030254">
    <property type="term" value="P:protein secretion by the type III secretion system"/>
    <property type="evidence" value="ECO:0007669"/>
    <property type="project" value="InterPro"/>
</dbReference>
<dbReference type="GO" id="GO:0050709">
    <property type="term" value="P:negative regulation of protein secretion"/>
    <property type="evidence" value="ECO:0007669"/>
    <property type="project" value="InterPro"/>
</dbReference>
<accession>A0A0H5AA84</accession>
<dbReference type="PATRIC" id="fig|200450.3.peg.2172"/>
<dbReference type="OrthoDB" id="5863785at2"/>
<reference evidence="2 3" key="1">
    <citation type="journal article" date="2015" name="Genome Announc.">
        <title>Complete Genome Sequence of the Rhizobacterium Pseudomonas trivialis Strain IHBB745 with Multiple Plant Growth-Promoting Activities and Tolerance to Desiccation and Alkalinity.</title>
        <authorList>
            <person name="Gulati A."/>
            <person name="Swarnkar M.K."/>
            <person name="Vyas P."/>
            <person name="Rahi P."/>
            <person name="Thakur R."/>
            <person name="Thakur N."/>
            <person name="Singh A.K."/>
        </authorList>
    </citation>
    <scope>NUCLEOTIDE SEQUENCE [LARGE SCALE GENOMIC DNA]</scope>
    <source>
        <strain evidence="3">745</strain>
    </source>
</reference>
<dbReference type="SUPFAM" id="SSF140591">
    <property type="entry name" value="Type III secretion system domain"/>
    <property type="match status" value="1"/>
</dbReference>
<sequence>MKVESSPDVQTVQPLDLPAVIQTSTPAPVNGVDELAHLFNLEVENNSQPLSQRKMSVRVPPIEQMAELYRQLGHPAKKTLAMISLLVREALRQRADVGELLKLSEGDPARAFVVLKYVAAQADTEVRPSEAALARDAMAKLQVRFKGEIQAGLNIAVALQAASVDPQERQALRMLYYASVVTRQSLSTMMQALLGVYGGERFADGLNVMRKALADDIAAKVSSMPTPLLRTLLLGLQSCGQLSGVLAGCHALLQRLGINHDAVSLLQRMLSFAGTGITAAEILRIGDELAGGPNAQQLVSLNALYPLVQQLPLALWLDSRVREETLRGFLTVIEELDRLARGPARFPGELGAMA</sequence>
<proteinExistence type="predicted"/>
<evidence type="ECO:0000259" key="1">
    <source>
        <dbReference type="Pfam" id="PF07201"/>
    </source>
</evidence>
<dbReference type="Gene3D" id="1.10.150.630">
    <property type="match status" value="1"/>
</dbReference>
<reference evidence="3" key="2">
    <citation type="submission" date="2015-05" db="EMBL/GenBank/DDBJ databases">
        <authorList>
            <person name="Swarnkar M.K."/>
            <person name="Vyas P."/>
            <person name="Rahi P."/>
            <person name="Thakur R."/>
            <person name="Thakur N."/>
            <person name="Singh A.K."/>
            <person name="Gulati A."/>
        </authorList>
    </citation>
    <scope>NUCLEOTIDE SEQUENCE [LARGE SCALE GENOMIC DNA]</scope>
    <source>
        <strain evidence="3">745</strain>
    </source>
</reference>
<dbReference type="InterPro" id="IPR010812">
    <property type="entry name" value="HrpJ-like"/>
</dbReference>
<dbReference type="EMBL" id="CP011507">
    <property type="protein sequence ID" value="AKS06520.1"/>
    <property type="molecule type" value="Genomic_DNA"/>
</dbReference>
<dbReference type="Pfam" id="PF07201">
    <property type="entry name" value="HrpJ"/>
    <property type="match status" value="1"/>
</dbReference>
<dbReference type="InterPro" id="IPR013401">
    <property type="entry name" value="T3SS_LcrE"/>
</dbReference>
<dbReference type="NCBIfam" id="TIGR02568">
    <property type="entry name" value="LcrE"/>
    <property type="match status" value="1"/>
</dbReference>
<dbReference type="GO" id="GO:0019867">
    <property type="term" value="C:outer membrane"/>
    <property type="evidence" value="ECO:0007669"/>
    <property type="project" value="InterPro"/>
</dbReference>
<dbReference type="AlphaFoldDB" id="A0A0H5AA84"/>
<dbReference type="RefSeq" id="WP_049710129.1">
    <property type="nucleotide sequence ID" value="NZ_CP011507.1"/>
</dbReference>
<organism evidence="2 3">
    <name type="scientific">Pseudomonas trivialis</name>
    <dbReference type="NCBI Taxonomy" id="200450"/>
    <lineage>
        <taxon>Bacteria</taxon>
        <taxon>Pseudomonadati</taxon>
        <taxon>Pseudomonadota</taxon>
        <taxon>Gammaproteobacteria</taxon>
        <taxon>Pseudomonadales</taxon>
        <taxon>Pseudomonadaceae</taxon>
        <taxon>Pseudomonas</taxon>
    </lineage>
</organism>
<dbReference type="GO" id="GO:0009986">
    <property type="term" value="C:cell surface"/>
    <property type="evidence" value="ECO:0007669"/>
    <property type="project" value="InterPro"/>
</dbReference>
<dbReference type="Proteomes" id="UP000036608">
    <property type="component" value="Chromosome"/>
</dbReference>
<dbReference type="KEGG" id="ptv:AA957_10475"/>
<gene>
    <name evidence="2" type="ORF">AA957_10475</name>
</gene>